<protein>
    <submittedName>
        <fullName evidence="3">Chromosome partition protein Smc</fullName>
    </submittedName>
</protein>
<evidence type="ECO:0000256" key="2">
    <source>
        <dbReference type="SAM" id="Phobius"/>
    </source>
</evidence>
<sequence length="199" mass="21338">MTSPSQPSRRRQRSARVLVACVLLALAVVAVVGAAVVGGSGPLLGAAVLAVLLGATATRITHSELADSRRDAAQDRAEQAQAYRDLTADRVAEQQHYVRRTTATLEGHRSTISGLVEELAGARTEVAEARLAVEREHDRADRAEAEGRLLTGLLDQAEERAAEAIVRLAELEDEHLVLLAELDAERAAWAVSPAMRKRA</sequence>
<dbReference type="EMBL" id="CP075371">
    <property type="protein sequence ID" value="QVT78206.1"/>
    <property type="molecule type" value="Genomic_DNA"/>
</dbReference>
<gene>
    <name evidence="3" type="primary">smc_1</name>
    <name evidence="3" type="ORF">ENKNEFLB_00579</name>
</gene>
<evidence type="ECO:0000313" key="4">
    <source>
        <dbReference type="Proteomes" id="UP000679307"/>
    </source>
</evidence>
<organism evidence="3 4">
    <name type="scientific">Nocardioides aquaticus</name>
    <dbReference type="NCBI Taxonomy" id="160826"/>
    <lineage>
        <taxon>Bacteria</taxon>
        <taxon>Bacillati</taxon>
        <taxon>Actinomycetota</taxon>
        <taxon>Actinomycetes</taxon>
        <taxon>Propionibacteriales</taxon>
        <taxon>Nocardioidaceae</taxon>
        <taxon>Nocardioides</taxon>
    </lineage>
</organism>
<keyword evidence="1" id="KW-0175">Coiled coil</keyword>
<dbReference type="Proteomes" id="UP000679307">
    <property type="component" value="Chromosome"/>
</dbReference>
<evidence type="ECO:0000256" key="1">
    <source>
        <dbReference type="SAM" id="Coils"/>
    </source>
</evidence>
<keyword evidence="2" id="KW-0812">Transmembrane</keyword>
<name>A0ABX8ED88_9ACTN</name>
<feature type="transmembrane region" description="Helical" evidence="2">
    <location>
        <begin position="43"/>
        <end position="60"/>
    </location>
</feature>
<keyword evidence="4" id="KW-1185">Reference proteome</keyword>
<accession>A0ABX8ED88</accession>
<evidence type="ECO:0000313" key="3">
    <source>
        <dbReference type="EMBL" id="QVT78206.1"/>
    </source>
</evidence>
<reference evidence="3 4" key="1">
    <citation type="submission" date="2021-05" db="EMBL/GenBank/DDBJ databases">
        <title>Complete genome of Nocardioides aquaticus KCTC 9944T isolated from meromictic and hypersaline Ekho Lake, Antarctica.</title>
        <authorList>
            <person name="Hwang K."/>
            <person name="Kim K.M."/>
            <person name="Choe H."/>
        </authorList>
    </citation>
    <scope>NUCLEOTIDE SEQUENCE [LARGE SCALE GENOMIC DNA]</scope>
    <source>
        <strain evidence="3 4">KCTC 9944</strain>
    </source>
</reference>
<keyword evidence="2" id="KW-1133">Transmembrane helix</keyword>
<dbReference type="RefSeq" id="WP_214057819.1">
    <property type="nucleotide sequence ID" value="NZ_BAAAHS010000122.1"/>
</dbReference>
<feature type="coiled-coil region" evidence="1">
    <location>
        <begin position="126"/>
        <end position="188"/>
    </location>
</feature>
<keyword evidence="2" id="KW-0472">Membrane</keyword>
<proteinExistence type="predicted"/>